<protein>
    <submittedName>
        <fullName evidence="2">Uncharacterized protein</fullName>
    </submittedName>
</protein>
<gene>
    <name evidence="2" type="ORF">J1N35_000403</name>
</gene>
<proteinExistence type="predicted"/>
<keyword evidence="1" id="KW-0812">Transmembrane</keyword>
<dbReference type="AlphaFoldDB" id="A0A9D3WH57"/>
<sequence>MENLVLVGLFSIVVVVYICLNVTHCPPKLGMEIVSNEISHTSLLKSPVPASTLEETVHKANVNK</sequence>
<evidence type="ECO:0000313" key="2">
    <source>
        <dbReference type="EMBL" id="KAH1129025.1"/>
    </source>
</evidence>
<dbReference type="Proteomes" id="UP000828251">
    <property type="component" value="Unassembled WGS sequence"/>
</dbReference>
<evidence type="ECO:0000313" key="3">
    <source>
        <dbReference type="Proteomes" id="UP000828251"/>
    </source>
</evidence>
<reference evidence="2 3" key="1">
    <citation type="journal article" date="2021" name="Plant Biotechnol. J.">
        <title>Multi-omics assisted identification of the key and species-specific regulatory components of drought-tolerant mechanisms in Gossypium stocksii.</title>
        <authorList>
            <person name="Yu D."/>
            <person name="Ke L."/>
            <person name="Zhang D."/>
            <person name="Wu Y."/>
            <person name="Sun Y."/>
            <person name="Mei J."/>
            <person name="Sun J."/>
            <person name="Sun Y."/>
        </authorList>
    </citation>
    <scope>NUCLEOTIDE SEQUENCE [LARGE SCALE GENOMIC DNA]</scope>
    <source>
        <strain evidence="3">cv. E1</strain>
        <tissue evidence="2">Leaf</tissue>
    </source>
</reference>
<evidence type="ECO:0000256" key="1">
    <source>
        <dbReference type="SAM" id="Phobius"/>
    </source>
</evidence>
<keyword evidence="1" id="KW-1133">Transmembrane helix</keyword>
<keyword evidence="3" id="KW-1185">Reference proteome</keyword>
<name>A0A9D3WH57_9ROSI</name>
<organism evidence="2 3">
    <name type="scientific">Gossypium stocksii</name>
    <dbReference type="NCBI Taxonomy" id="47602"/>
    <lineage>
        <taxon>Eukaryota</taxon>
        <taxon>Viridiplantae</taxon>
        <taxon>Streptophyta</taxon>
        <taxon>Embryophyta</taxon>
        <taxon>Tracheophyta</taxon>
        <taxon>Spermatophyta</taxon>
        <taxon>Magnoliopsida</taxon>
        <taxon>eudicotyledons</taxon>
        <taxon>Gunneridae</taxon>
        <taxon>Pentapetalae</taxon>
        <taxon>rosids</taxon>
        <taxon>malvids</taxon>
        <taxon>Malvales</taxon>
        <taxon>Malvaceae</taxon>
        <taxon>Malvoideae</taxon>
        <taxon>Gossypium</taxon>
    </lineage>
</organism>
<feature type="transmembrane region" description="Helical" evidence="1">
    <location>
        <begin position="6"/>
        <end position="23"/>
    </location>
</feature>
<keyword evidence="1" id="KW-0472">Membrane</keyword>
<accession>A0A9D3WH57</accession>
<dbReference type="EMBL" id="JAIQCV010000001">
    <property type="protein sequence ID" value="KAH1129025.1"/>
    <property type="molecule type" value="Genomic_DNA"/>
</dbReference>
<comment type="caution">
    <text evidence="2">The sequence shown here is derived from an EMBL/GenBank/DDBJ whole genome shotgun (WGS) entry which is preliminary data.</text>
</comment>